<proteinExistence type="predicted"/>
<dbReference type="AlphaFoldDB" id="A0A0F9LDL8"/>
<evidence type="ECO:0000313" key="1">
    <source>
        <dbReference type="EMBL" id="KKM93094.1"/>
    </source>
</evidence>
<sequence length="184" mass="21828">MNVKGYPFIAITKQLIYEFDKEHWNDFFQSFKESHSYFNRGILPTTMIPVEEFIAFLDAMLKEFYNGDEKVFWRYGEAAAEASLSEKGPFHIYIKRKREPKDFVDNILARIWSNYYDEGRVKFVLEGNIIHAYILDLPIYHAYFEYTTMSFNKKVSELFGIPVKETIKVKSSAKETHYKLILDL</sequence>
<reference evidence="1" key="1">
    <citation type="journal article" date="2015" name="Nature">
        <title>Complex archaea that bridge the gap between prokaryotes and eukaryotes.</title>
        <authorList>
            <person name="Spang A."/>
            <person name="Saw J.H."/>
            <person name="Jorgensen S.L."/>
            <person name="Zaremba-Niedzwiedzka K."/>
            <person name="Martijn J."/>
            <person name="Lind A.E."/>
            <person name="van Eijk R."/>
            <person name="Schleper C."/>
            <person name="Guy L."/>
            <person name="Ettema T.J."/>
        </authorList>
    </citation>
    <scope>NUCLEOTIDE SEQUENCE</scope>
</reference>
<name>A0A0F9LDL8_9ZZZZ</name>
<protein>
    <submittedName>
        <fullName evidence="1">Uncharacterized protein</fullName>
    </submittedName>
</protein>
<comment type="caution">
    <text evidence="1">The sequence shown here is derived from an EMBL/GenBank/DDBJ whole genome shotgun (WGS) entry which is preliminary data.</text>
</comment>
<organism evidence="1">
    <name type="scientific">marine sediment metagenome</name>
    <dbReference type="NCBI Taxonomy" id="412755"/>
    <lineage>
        <taxon>unclassified sequences</taxon>
        <taxon>metagenomes</taxon>
        <taxon>ecological metagenomes</taxon>
    </lineage>
</organism>
<accession>A0A0F9LDL8</accession>
<gene>
    <name evidence="1" type="ORF">LCGC14_1211850</name>
</gene>
<dbReference type="EMBL" id="LAZR01006312">
    <property type="protein sequence ID" value="KKM93094.1"/>
    <property type="molecule type" value="Genomic_DNA"/>
</dbReference>